<feature type="transmembrane region" description="Helical" evidence="2">
    <location>
        <begin position="33"/>
        <end position="54"/>
    </location>
</feature>
<dbReference type="Proteomes" id="UP000006552">
    <property type="component" value="Plasmid 1"/>
</dbReference>
<dbReference type="KEGG" id="eba:p1B128"/>
<keyword evidence="2" id="KW-0812">Transmembrane</keyword>
<dbReference type="RefSeq" id="WP_011254840.1">
    <property type="nucleotide sequence ID" value="NC_006823.1"/>
</dbReference>
<keyword evidence="3" id="KW-0614">Plasmid</keyword>
<keyword evidence="2" id="KW-1133">Transmembrane helix</keyword>
<dbReference type="AlphaFoldDB" id="Q5NX77"/>
<feature type="region of interest" description="Disordered" evidence="1">
    <location>
        <begin position="136"/>
        <end position="171"/>
    </location>
</feature>
<dbReference type="EMBL" id="CR555307">
    <property type="protein sequence ID" value="CAI10337.1"/>
    <property type="molecule type" value="Genomic_DNA"/>
</dbReference>
<accession>Q5NX77</accession>
<keyword evidence="4" id="KW-1185">Reference proteome</keyword>
<evidence type="ECO:0000256" key="2">
    <source>
        <dbReference type="SAM" id="Phobius"/>
    </source>
</evidence>
<evidence type="ECO:0000313" key="3">
    <source>
        <dbReference type="EMBL" id="CAI10337.1"/>
    </source>
</evidence>
<evidence type="ECO:0000313" key="4">
    <source>
        <dbReference type="Proteomes" id="UP000006552"/>
    </source>
</evidence>
<organism evidence="3 4">
    <name type="scientific">Aromatoleum aromaticum (strain DSM 19018 / LMG 30748 / EbN1)</name>
    <name type="common">Azoarcus sp. (strain EbN1)</name>
    <dbReference type="NCBI Taxonomy" id="76114"/>
    <lineage>
        <taxon>Bacteria</taxon>
        <taxon>Pseudomonadati</taxon>
        <taxon>Pseudomonadota</taxon>
        <taxon>Betaproteobacteria</taxon>
        <taxon>Rhodocyclales</taxon>
        <taxon>Rhodocyclaceae</taxon>
        <taxon>Aromatoleum</taxon>
    </lineage>
</organism>
<gene>
    <name evidence="3" type="ORF">p1B128</name>
</gene>
<geneLocation type="plasmid" evidence="4">
    <name>pAzo1</name>
</geneLocation>
<dbReference type="HOGENOM" id="CLU_1044451_0_0_4"/>
<sequence length="266" mass="28428">MRYDEIERSLGVGSEDSDRVIDAELVSPGRLRLITIASLVISMGAVATAAWFAAVATTRPAEQSAVHQSSQPLVDVVRQDAFDALHASIDDREETYKALFEANQDRVSSLEARTKQLETALAALLPLIGNAMSAIEESPRSEAATKTTPQKPVERKPQVAMPARQAAPQPSVATIAPPPPRPAQMVVPPIAPTPTQTSTIDETSLPMRVISKQAAGIQFKGESEIMDSSGKSVRAGQTAAGLDGKVLRISPEEGLVITDQRIYVLE</sequence>
<proteinExistence type="predicted"/>
<name>Q5NX77_AROAE</name>
<protein>
    <submittedName>
        <fullName evidence="3">Uncharacterized protein</fullName>
    </submittedName>
</protein>
<evidence type="ECO:0000256" key="1">
    <source>
        <dbReference type="SAM" id="MobiDB-lite"/>
    </source>
</evidence>
<keyword evidence="2" id="KW-0472">Membrane</keyword>
<reference evidence="3 4" key="1">
    <citation type="journal article" date="2005" name="Arch. Microbiol.">
        <title>The genome sequence of an anaerobic aromatic-degrading denitrifying bacterium, strain EbN1.</title>
        <authorList>
            <person name="Rabus R."/>
            <person name="Kube M."/>
            <person name="Heider J."/>
            <person name="Beck A."/>
            <person name="Heitmann K."/>
            <person name="Widdel F."/>
            <person name="Reinhardt R."/>
        </authorList>
    </citation>
    <scope>NUCLEOTIDE SEQUENCE [LARGE SCALE GENOMIC DNA]</scope>
    <source>
        <strain evidence="3 4">EbN1</strain>
        <plasmid evidence="4">Plasmid pAzo1</plasmid>
    </source>
</reference>